<dbReference type="AlphaFoldDB" id="T1B648"/>
<dbReference type="EMBL" id="AUZZ01005738">
    <property type="protein sequence ID" value="EQD48429.1"/>
    <property type="molecule type" value="Genomic_DNA"/>
</dbReference>
<feature type="non-terminal residue" evidence="2">
    <location>
        <position position="34"/>
    </location>
</feature>
<evidence type="ECO:0000256" key="1">
    <source>
        <dbReference type="SAM" id="MobiDB-lite"/>
    </source>
</evidence>
<accession>T1B648</accession>
<evidence type="ECO:0000313" key="2">
    <source>
        <dbReference type="EMBL" id="EQD48429.1"/>
    </source>
</evidence>
<proteinExistence type="predicted"/>
<organism evidence="2">
    <name type="scientific">mine drainage metagenome</name>
    <dbReference type="NCBI Taxonomy" id="410659"/>
    <lineage>
        <taxon>unclassified sequences</taxon>
        <taxon>metagenomes</taxon>
        <taxon>ecological metagenomes</taxon>
    </lineage>
</organism>
<name>T1B648_9ZZZZ</name>
<gene>
    <name evidence="2" type="ORF">B2A_07973</name>
</gene>
<feature type="region of interest" description="Disordered" evidence="1">
    <location>
        <begin position="1"/>
        <end position="34"/>
    </location>
</feature>
<feature type="compositionally biased region" description="Polar residues" evidence="1">
    <location>
        <begin position="24"/>
        <end position="34"/>
    </location>
</feature>
<reference evidence="2" key="1">
    <citation type="submission" date="2013-08" db="EMBL/GenBank/DDBJ databases">
        <authorList>
            <person name="Mendez C."/>
            <person name="Richter M."/>
            <person name="Ferrer M."/>
            <person name="Sanchez J."/>
        </authorList>
    </citation>
    <scope>NUCLEOTIDE SEQUENCE</scope>
</reference>
<sequence length="34" mass="3933">MTSTLSFDPELLRRYDRPGPRYTSYPTAPQFTPA</sequence>
<evidence type="ECO:0008006" key="3">
    <source>
        <dbReference type="Google" id="ProtNLM"/>
    </source>
</evidence>
<reference evidence="2" key="2">
    <citation type="journal article" date="2014" name="ISME J.">
        <title>Microbial stratification in low pH oxic and suboxic macroscopic growths along an acid mine drainage.</title>
        <authorList>
            <person name="Mendez-Garcia C."/>
            <person name="Mesa V."/>
            <person name="Sprenger R.R."/>
            <person name="Richter M."/>
            <person name="Diez M.S."/>
            <person name="Solano J."/>
            <person name="Bargiela R."/>
            <person name="Golyshina O.V."/>
            <person name="Manteca A."/>
            <person name="Ramos J.L."/>
            <person name="Gallego J.R."/>
            <person name="Llorente I."/>
            <person name="Martins Dos Santos V.A."/>
            <person name="Jensen O.N."/>
            <person name="Pelaez A.I."/>
            <person name="Sanchez J."/>
            <person name="Ferrer M."/>
        </authorList>
    </citation>
    <scope>NUCLEOTIDE SEQUENCE</scope>
</reference>
<feature type="compositionally biased region" description="Basic and acidic residues" evidence="1">
    <location>
        <begin position="10"/>
        <end position="19"/>
    </location>
</feature>
<comment type="caution">
    <text evidence="2">The sequence shown here is derived from an EMBL/GenBank/DDBJ whole genome shotgun (WGS) entry which is preliminary data.</text>
</comment>
<protein>
    <recommendedName>
        <fullName evidence="3">Coproporphyrinogen III oxidase</fullName>
    </recommendedName>
</protein>